<proteinExistence type="predicted"/>
<name>A0AAV1DZ52_OLDCO</name>
<evidence type="ECO:0000313" key="1">
    <source>
        <dbReference type="EMBL" id="CAI9113082.1"/>
    </source>
</evidence>
<organism evidence="1 2">
    <name type="scientific">Oldenlandia corymbosa var. corymbosa</name>
    <dbReference type="NCBI Taxonomy" id="529605"/>
    <lineage>
        <taxon>Eukaryota</taxon>
        <taxon>Viridiplantae</taxon>
        <taxon>Streptophyta</taxon>
        <taxon>Embryophyta</taxon>
        <taxon>Tracheophyta</taxon>
        <taxon>Spermatophyta</taxon>
        <taxon>Magnoliopsida</taxon>
        <taxon>eudicotyledons</taxon>
        <taxon>Gunneridae</taxon>
        <taxon>Pentapetalae</taxon>
        <taxon>asterids</taxon>
        <taxon>lamiids</taxon>
        <taxon>Gentianales</taxon>
        <taxon>Rubiaceae</taxon>
        <taxon>Rubioideae</taxon>
        <taxon>Spermacoceae</taxon>
        <taxon>Hedyotis-Oldenlandia complex</taxon>
        <taxon>Oldenlandia</taxon>
    </lineage>
</organism>
<reference evidence="1" key="1">
    <citation type="submission" date="2023-03" db="EMBL/GenBank/DDBJ databases">
        <authorList>
            <person name="Julca I."/>
        </authorList>
    </citation>
    <scope>NUCLEOTIDE SEQUENCE</scope>
</reference>
<protein>
    <submittedName>
        <fullName evidence="1">OLC1v1013618C1</fullName>
    </submittedName>
</protein>
<keyword evidence="2" id="KW-1185">Reference proteome</keyword>
<dbReference type="Proteomes" id="UP001161247">
    <property type="component" value="Chromosome 7"/>
</dbReference>
<gene>
    <name evidence="1" type="ORF">OLC1_LOCUS20156</name>
</gene>
<evidence type="ECO:0000313" key="2">
    <source>
        <dbReference type="Proteomes" id="UP001161247"/>
    </source>
</evidence>
<dbReference type="AlphaFoldDB" id="A0AAV1DZ52"/>
<accession>A0AAV1DZ52</accession>
<sequence length="399" mass="44827">MQIRRKQYKNLKEGLVFESFCIEIVIGIVAPNNRMTDKTIFIDHELNYIELVDKVCRAAGFDKGRVTVSFVLVWTDSSGRRGYMHIHDDKGIPLVYLVSQNWPELYVCFAPIGGVDSSEQATGAGESSDEEDGNDTSAFVNPGWKAYEACEVETPLSESWPHTEHDKVRKGVGKLASKNPVAAEWLDSIGANKWTLLGDGDNRWGVMTTNTTESYNNALKGARLLPIIALIKSFLLKTVKLFNDNYEKIEKCQTVLTPHYMAKYNKWRLHGGDVLKLSRISRGIICLPIDDEYFPWYQLKTVTFVMGPRKRHKEGFQGAAEAYHVMANLAADIKRMSLLGMGDCTDPKSSAYITFNQIGKTANRALSLQRTQCWDQLSQEAFQFQSHLFLGSGFDIAAG</sequence>
<dbReference type="EMBL" id="OX459124">
    <property type="protein sequence ID" value="CAI9113082.1"/>
    <property type="molecule type" value="Genomic_DNA"/>
</dbReference>